<dbReference type="Proteomes" id="UP000076078">
    <property type="component" value="Unassembled WGS sequence"/>
</dbReference>
<evidence type="ECO:0000313" key="5">
    <source>
        <dbReference type="EMBL" id="KYQ92663.1"/>
    </source>
</evidence>
<protein>
    <recommendedName>
        <fullName evidence="7">THO complex subunit 7</fullName>
    </recommendedName>
</protein>
<evidence type="ECO:0000313" key="6">
    <source>
        <dbReference type="Proteomes" id="UP000076078"/>
    </source>
</evidence>
<sequence length="224" mass="26484">MEIDEEEKIIKNRLIYKDAIIKRAFKKYLQFIATLNEPSTGEQTAQEQYDKCVNAYLQLSRELSSFELVIQKAQTISDIGNEELQYYDQLYQQRTMEIENEKKEIAQLKEQLSYEKIQRQYKEQYLSLYKLINEKPSIEQSESEILQAQKELDEITDQMTKTNNKLELRSKQFQLLLHTLNELDMNLDNGQVVTTTTTTQEQPIQIDQQPPQQQDVIDADKMET</sequence>
<dbReference type="OrthoDB" id="205166at2759"/>
<feature type="compositionally biased region" description="Low complexity" evidence="4">
    <location>
        <begin position="196"/>
        <end position="216"/>
    </location>
</feature>
<reference evidence="5 6" key="1">
    <citation type="submission" date="2015-12" db="EMBL/GenBank/DDBJ databases">
        <title>Dictyostelia acquired genes for synthesis and detection of signals that induce cell-type specialization by lateral gene transfer from prokaryotes.</title>
        <authorList>
            <person name="Gloeckner G."/>
            <person name="Schaap P."/>
        </authorList>
    </citation>
    <scope>NUCLEOTIDE SEQUENCE [LARGE SCALE GENOMIC DNA]</scope>
    <source>
        <strain evidence="5 6">TK</strain>
    </source>
</reference>
<comment type="caution">
    <text evidence="5">The sequence shown here is derived from an EMBL/GenBank/DDBJ whole genome shotgun (WGS) entry which is preliminary data.</text>
</comment>
<evidence type="ECO:0000256" key="4">
    <source>
        <dbReference type="SAM" id="MobiDB-lite"/>
    </source>
</evidence>
<dbReference type="GO" id="GO:0000445">
    <property type="term" value="C:THO complex part of transcription export complex"/>
    <property type="evidence" value="ECO:0007669"/>
    <property type="project" value="InterPro"/>
</dbReference>
<name>A0A151ZFB9_TIELA</name>
<evidence type="ECO:0008006" key="7">
    <source>
        <dbReference type="Google" id="ProtNLM"/>
    </source>
</evidence>
<dbReference type="InParanoid" id="A0A151ZFB9"/>
<gene>
    <name evidence="5" type="ORF">DLAC_06657</name>
</gene>
<evidence type="ECO:0000256" key="2">
    <source>
        <dbReference type="ARBA" id="ARBA00023242"/>
    </source>
</evidence>
<dbReference type="AlphaFoldDB" id="A0A151ZFB9"/>
<keyword evidence="6" id="KW-1185">Reference proteome</keyword>
<evidence type="ECO:0000256" key="3">
    <source>
        <dbReference type="SAM" id="Coils"/>
    </source>
</evidence>
<proteinExistence type="predicted"/>
<comment type="subcellular location">
    <subcellularLocation>
        <location evidence="1">Nucleus</location>
    </subcellularLocation>
</comment>
<dbReference type="FunCoup" id="A0A151ZFB9">
    <property type="interactions" value="56"/>
</dbReference>
<keyword evidence="3" id="KW-0175">Coiled coil</keyword>
<keyword evidence="2" id="KW-0539">Nucleus</keyword>
<accession>A0A151ZFB9</accession>
<dbReference type="GO" id="GO:0006397">
    <property type="term" value="P:mRNA processing"/>
    <property type="evidence" value="ECO:0007669"/>
    <property type="project" value="InterPro"/>
</dbReference>
<organism evidence="5 6">
    <name type="scientific">Tieghemostelium lacteum</name>
    <name type="common">Slime mold</name>
    <name type="synonym">Dictyostelium lacteum</name>
    <dbReference type="NCBI Taxonomy" id="361077"/>
    <lineage>
        <taxon>Eukaryota</taxon>
        <taxon>Amoebozoa</taxon>
        <taxon>Evosea</taxon>
        <taxon>Eumycetozoa</taxon>
        <taxon>Dictyostelia</taxon>
        <taxon>Dictyosteliales</taxon>
        <taxon>Raperosteliaceae</taxon>
        <taxon>Tieghemostelium</taxon>
    </lineage>
</organism>
<dbReference type="InterPro" id="IPR008501">
    <property type="entry name" value="THOC7/Mft1"/>
</dbReference>
<dbReference type="OMA" id="WANSKND"/>
<feature type="region of interest" description="Disordered" evidence="4">
    <location>
        <begin position="196"/>
        <end position="224"/>
    </location>
</feature>
<feature type="coiled-coil region" evidence="3">
    <location>
        <begin position="91"/>
        <end position="165"/>
    </location>
</feature>
<evidence type="ECO:0000256" key="1">
    <source>
        <dbReference type="ARBA" id="ARBA00004123"/>
    </source>
</evidence>
<dbReference type="EMBL" id="LODT01000029">
    <property type="protein sequence ID" value="KYQ92663.1"/>
    <property type="molecule type" value="Genomic_DNA"/>
</dbReference>
<dbReference type="Pfam" id="PF05615">
    <property type="entry name" value="THOC7"/>
    <property type="match status" value="1"/>
</dbReference>
<dbReference type="STRING" id="361077.A0A151ZFB9"/>